<dbReference type="InterPro" id="IPR005182">
    <property type="entry name" value="YdbS-like_PH"/>
</dbReference>
<feature type="transmembrane region" description="Helical" evidence="2">
    <location>
        <begin position="25"/>
        <end position="44"/>
    </location>
</feature>
<proteinExistence type="predicted"/>
<dbReference type="RefSeq" id="WP_344172084.1">
    <property type="nucleotide sequence ID" value="NZ_BAAARY010000009.1"/>
</dbReference>
<reference evidence="4 5" key="1">
    <citation type="journal article" date="2019" name="Int. J. Syst. Evol. Microbiol.">
        <title>The Global Catalogue of Microorganisms (GCM) 10K type strain sequencing project: providing services to taxonomists for standard genome sequencing and annotation.</title>
        <authorList>
            <consortium name="The Broad Institute Genomics Platform"/>
            <consortium name="The Broad Institute Genome Sequencing Center for Infectious Disease"/>
            <person name="Wu L."/>
            <person name="Ma J."/>
        </authorList>
    </citation>
    <scope>NUCLEOTIDE SEQUENCE [LARGE SCALE GENOMIC DNA]</scope>
    <source>
        <strain evidence="4 5">JCM 3367</strain>
    </source>
</reference>
<comment type="caution">
    <text evidence="4">The sequence shown here is derived from an EMBL/GenBank/DDBJ whole genome shotgun (WGS) entry which is preliminary data.</text>
</comment>
<dbReference type="PANTHER" id="PTHR37938">
    <property type="entry name" value="BLL0215 PROTEIN"/>
    <property type="match status" value="1"/>
</dbReference>
<dbReference type="EMBL" id="BAAARY010000009">
    <property type="protein sequence ID" value="GAA2523910.1"/>
    <property type="molecule type" value="Genomic_DNA"/>
</dbReference>
<evidence type="ECO:0000256" key="1">
    <source>
        <dbReference type="SAM" id="MobiDB-lite"/>
    </source>
</evidence>
<evidence type="ECO:0000259" key="3">
    <source>
        <dbReference type="Pfam" id="PF03703"/>
    </source>
</evidence>
<dbReference type="Pfam" id="PF03703">
    <property type="entry name" value="bPH_2"/>
    <property type="match status" value="1"/>
</dbReference>
<evidence type="ECO:0000256" key="2">
    <source>
        <dbReference type="SAM" id="Phobius"/>
    </source>
</evidence>
<sequence>MAFPEDVLTSDEQVARRLRPHWKALIRPALVTVGSLTMLVVGLMSLPEGATGTFSGWLLASLVAVLLAGFAVLPYLRWRSTHYVLTSERVLVQRGILARDRRDLPLARINDHAMTQRFSERLLGCGTLTIESAGERGQIVLVDVPGVERVQTLLYELVEADRLAHSPAGEPPASQRQPGDVAGSPRTLA</sequence>
<feature type="region of interest" description="Disordered" evidence="1">
    <location>
        <begin position="165"/>
        <end position="189"/>
    </location>
</feature>
<name>A0ABN3NK70_9ACTN</name>
<organism evidence="4 5">
    <name type="scientific">Pilimelia columellifera subsp. columellifera</name>
    <dbReference type="NCBI Taxonomy" id="706583"/>
    <lineage>
        <taxon>Bacteria</taxon>
        <taxon>Bacillati</taxon>
        <taxon>Actinomycetota</taxon>
        <taxon>Actinomycetes</taxon>
        <taxon>Micromonosporales</taxon>
        <taxon>Micromonosporaceae</taxon>
        <taxon>Pilimelia</taxon>
    </lineage>
</organism>
<feature type="transmembrane region" description="Helical" evidence="2">
    <location>
        <begin position="56"/>
        <end position="76"/>
    </location>
</feature>
<gene>
    <name evidence="4" type="ORF">GCM10010201_22930</name>
</gene>
<keyword evidence="2" id="KW-0812">Transmembrane</keyword>
<keyword evidence="2" id="KW-0472">Membrane</keyword>
<evidence type="ECO:0000313" key="5">
    <source>
        <dbReference type="Proteomes" id="UP001499978"/>
    </source>
</evidence>
<dbReference type="Proteomes" id="UP001499978">
    <property type="component" value="Unassembled WGS sequence"/>
</dbReference>
<evidence type="ECO:0000313" key="4">
    <source>
        <dbReference type="EMBL" id="GAA2523910.1"/>
    </source>
</evidence>
<protein>
    <submittedName>
        <fullName evidence="4">PH domain-containing protein</fullName>
    </submittedName>
</protein>
<keyword evidence="2" id="KW-1133">Transmembrane helix</keyword>
<keyword evidence="5" id="KW-1185">Reference proteome</keyword>
<feature type="domain" description="YdbS-like PH" evidence="3">
    <location>
        <begin position="78"/>
        <end position="153"/>
    </location>
</feature>
<accession>A0ABN3NK70</accession>
<dbReference type="PANTHER" id="PTHR37938:SF1">
    <property type="entry name" value="BLL0215 PROTEIN"/>
    <property type="match status" value="1"/>
</dbReference>